<protein>
    <recommendedName>
        <fullName evidence="6">Beta-agarase</fullName>
    </recommendedName>
</protein>
<gene>
    <name evidence="4" type="ORF">P9H32_03215</name>
</gene>
<dbReference type="EMBL" id="JARVCO010000002">
    <property type="protein sequence ID" value="MDZ8117624.1"/>
    <property type="molecule type" value="Genomic_DNA"/>
</dbReference>
<dbReference type="Pfam" id="PF18040">
    <property type="entry name" value="BPA_C"/>
    <property type="match status" value="1"/>
</dbReference>
<evidence type="ECO:0000259" key="2">
    <source>
        <dbReference type="Pfam" id="PF18040"/>
    </source>
</evidence>
<evidence type="ECO:0008006" key="6">
    <source>
        <dbReference type="Google" id="ProtNLM"/>
    </source>
</evidence>
<dbReference type="Gene3D" id="2.60.120.1200">
    <property type="match status" value="1"/>
</dbReference>
<dbReference type="InterPro" id="IPR040527">
    <property type="entry name" value="Beta-sand_Porphyrn"/>
</dbReference>
<dbReference type="InterPro" id="IPR041224">
    <property type="entry name" value="BPA_C"/>
</dbReference>
<reference evidence="4 5" key="1">
    <citation type="journal article" date="2024" name="Appl. Environ. Microbiol.">
        <title>Pontiella agarivorans sp. nov., a novel marine anaerobic bacterium capable of degrading macroalgal polysaccharides and fixing nitrogen.</title>
        <authorList>
            <person name="Liu N."/>
            <person name="Kivenson V."/>
            <person name="Peng X."/>
            <person name="Cui Z."/>
            <person name="Lankiewicz T.S."/>
            <person name="Gosselin K.M."/>
            <person name="English C.J."/>
            <person name="Blair E.M."/>
            <person name="O'Malley M.A."/>
            <person name="Valentine D.L."/>
        </authorList>
    </citation>
    <scope>NUCLEOTIDE SEQUENCE [LARGE SCALE GENOMIC DNA]</scope>
    <source>
        <strain evidence="4 5">NLcol2</strain>
    </source>
</reference>
<feature type="compositionally biased region" description="Basic residues" evidence="1">
    <location>
        <begin position="101"/>
        <end position="110"/>
    </location>
</feature>
<accession>A0ABU5MTT8</accession>
<keyword evidence="5" id="KW-1185">Reference proteome</keyword>
<dbReference type="SUPFAM" id="SSF51445">
    <property type="entry name" value="(Trans)glycosidases"/>
    <property type="match status" value="1"/>
</dbReference>
<evidence type="ECO:0000313" key="4">
    <source>
        <dbReference type="EMBL" id="MDZ8117624.1"/>
    </source>
</evidence>
<dbReference type="RefSeq" id="WP_322607424.1">
    <property type="nucleotide sequence ID" value="NZ_JARVCO010000002.1"/>
</dbReference>
<evidence type="ECO:0000259" key="3">
    <source>
        <dbReference type="Pfam" id="PF18206"/>
    </source>
</evidence>
<organism evidence="4 5">
    <name type="scientific">Pontiella agarivorans</name>
    <dbReference type="NCBI Taxonomy" id="3038953"/>
    <lineage>
        <taxon>Bacteria</taxon>
        <taxon>Pseudomonadati</taxon>
        <taxon>Kiritimatiellota</taxon>
        <taxon>Kiritimatiellia</taxon>
        <taxon>Kiritimatiellales</taxon>
        <taxon>Pontiellaceae</taxon>
        <taxon>Pontiella</taxon>
    </lineage>
</organism>
<feature type="domain" description="Beta-porphyranase A C-terminal" evidence="2">
    <location>
        <begin position="520"/>
        <end position="608"/>
    </location>
</feature>
<evidence type="ECO:0000256" key="1">
    <source>
        <dbReference type="SAM" id="MobiDB-lite"/>
    </source>
</evidence>
<proteinExistence type="predicted"/>
<sequence>MKYRLIWGLLALPLVLSAKEQVEVKLYPTVIRSIGGVTEFDRNQFITIHEGPLNSRLKEYYSYLEDELDVRYGRDGGSLSGAARNIPADPDRPDFPDIGQMKKRGKKHRERAGWRPDADPQQVRETVICTHPERMHPTPENNYAAWGPRTMEGAAEFYAYFLKYYFTDETRPLYLEVLNEPFVHADEIGTTAEKMAEQHVHVAKRVKALNPDVKVGGYTAAWIEVEQNDFRHWFNWEKMFIDTAGEAMDFFSYHTYDGVNVTGEPRNRTGANTEGIMDLFDSYSFIRLGEAKPQVISEYGKIPGGGMANHIYSPERTAKQLSSLNGQLVMFMDHPDRIIKTVPFILGKGLWTYQPDREKDAANPFLLWRMKSDGSFVETQLSLFYHFWKGISGQWRWSTSSHPDVRVHLLADGNKLNLILVNLDQRDKTVHLSGFPDSGNGAVFFRSLETHGLKPRFHEGQLKRPPSTVKLYPGHSMLLKFETETPVTALRTIREHRVYAADYMKNIVADEAVAFEFPDTPTGKGTAFLRLTPGRKKGLAILPERVLFNGAPLEIPTRWAGDDQAGRSTFFGTLAIPVPAKLLEESNVAKIIYPDSGGRLACAVLQVNLLEE</sequence>
<evidence type="ECO:0000313" key="5">
    <source>
        <dbReference type="Proteomes" id="UP001290861"/>
    </source>
</evidence>
<name>A0ABU5MTT8_9BACT</name>
<feature type="region of interest" description="Disordered" evidence="1">
    <location>
        <begin position="79"/>
        <end position="121"/>
    </location>
</feature>
<feature type="domain" description="Porphyranase beta-sandwich" evidence="3">
    <location>
        <begin position="404"/>
        <end position="505"/>
    </location>
</feature>
<dbReference type="CDD" id="cd21510">
    <property type="entry name" value="agarase_cat"/>
    <property type="match status" value="1"/>
</dbReference>
<dbReference type="InterPro" id="IPR017853">
    <property type="entry name" value="GH"/>
</dbReference>
<dbReference type="Gene3D" id="3.20.20.80">
    <property type="entry name" value="Glycosidases"/>
    <property type="match status" value="1"/>
</dbReference>
<comment type="caution">
    <text evidence="4">The sequence shown here is derived from an EMBL/GenBank/DDBJ whole genome shotgun (WGS) entry which is preliminary data.</text>
</comment>
<dbReference type="Pfam" id="PF18206">
    <property type="entry name" value="Porphyrn_cat_1"/>
    <property type="match status" value="1"/>
</dbReference>
<dbReference type="Proteomes" id="UP001290861">
    <property type="component" value="Unassembled WGS sequence"/>
</dbReference>